<name>A0A2R6X1T8_MARPO</name>
<keyword evidence="2" id="KW-1185">Reference proteome</keyword>
<proteinExistence type="predicted"/>
<sequence>MCPAFTSSRRDLFSKAIFEYLKRLLPKISGQQQVLGSEGTLTPVLVYQDDPFSAKKLQRERRASQNQSKTRILCGTSLTEAWNGTGRDWTIGKQTKGGYMREVPSLHTLRCL</sequence>
<dbReference type="AlphaFoldDB" id="A0A2R6X1T8"/>
<reference evidence="2" key="1">
    <citation type="journal article" date="2017" name="Cell">
        <title>Insights into land plant evolution garnered from the Marchantia polymorpha genome.</title>
        <authorList>
            <person name="Bowman J.L."/>
            <person name="Kohchi T."/>
            <person name="Yamato K.T."/>
            <person name="Jenkins J."/>
            <person name="Shu S."/>
            <person name="Ishizaki K."/>
            <person name="Yamaoka S."/>
            <person name="Nishihama R."/>
            <person name="Nakamura Y."/>
            <person name="Berger F."/>
            <person name="Adam C."/>
            <person name="Aki S.S."/>
            <person name="Althoff F."/>
            <person name="Araki T."/>
            <person name="Arteaga-Vazquez M.A."/>
            <person name="Balasubrmanian S."/>
            <person name="Barry K."/>
            <person name="Bauer D."/>
            <person name="Boehm C.R."/>
            <person name="Briginshaw L."/>
            <person name="Caballero-Perez J."/>
            <person name="Catarino B."/>
            <person name="Chen F."/>
            <person name="Chiyoda S."/>
            <person name="Chovatia M."/>
            <person name="Davies K.M."/>
            <person name="Delmans M."/>
            <person name="Demura T."/>
            <person name="Dierschke T."/>
            <person name="Dolan L."/>
            <person name="Dorantes-Acosta A.E."/>
            <person name="Eklund D.M."/>
            <person name="Florent S.N."/>
            <person name="Flores-Sandoval E."/>
            <person name="Fujiyama A."/>
            <person name="Fukuzawa H."/>
            <person name="Galik B."/>
            <person name="Grimanelli D."/>
            <person name="Grimwood J."/>
            <person name="Grossniklaus U."/>
            <person name="Hamada T."/>
            <person name="Haseloff J."/>
            <person name="Hetherington A.J."/>
            <person name="Higo A."/>
            <person name="Hirakawa Y."/>
            <person name="Hundley H.N."/>
            <person name="Ikeda Y."/>
            <person name="Inoue K."/>
            <person name="Inoue S.I."/>
            <person name="Ishida S."/>
            <person name="Jia Q."/>
            <person name="Kakita M."/>
            <person name="Kanazawa T."/>
            <person name="Kawai Y."/>
            <person name="Kawashima T."/>
            <person name="Kennedy M."/>
            <person name="Kinose K."/>
            <person name="Kinoshita T."/>
            <person name="Kohara Y."/>
            <person name="Koide E."/>
            <person name="Komatsu K."/>
            <person name="Kopischke S."/>
            <person name="Kubo M."/>
            <person name="Kyozuka J."/>
            <person name="Lagercrantz U."/>
            <person name="Lin S.S."/>
            <person name="Lindquist E."/>
            <person name="Lipzen A.M."/>
            <person name="Lu C.W."/>
            <person name="De Luna E."/>
            <person name="Martienssen R.A."/>
            <person name="Minamino N."/>
            <person name="Mizutani M."/>
            <person name="Mizutani M."/>
            <person name="Mochizuki N."/>
            <person name="Monte I."/>
            <person name="Mosher R."/>
            <person name="Nagasaki H."/>
            <person name="Nakagami H."/>
            <person name="Naramoto S."/>
            <person name="Nishitani K."/>
            <person name="Ohtani M."/>
            <person name="Okamoto T."/>
            <person name="Okumura M."/>
            <person name="Phillips J."/>
            <person name="Pollak B."/>
            <person name="Reinders A."/>
            <person name="Rovekamp M."/>
            <person name="Sano R."/>
            <person name="Sawa S."/>
            <person name="Schmid M.W."/>
            <person name="Shirakawa M."/>
            <person name="Solano R."/>
            <person name="Spunde A."/>
            <person name="Suetsugu N."/>
            <person name="Sugano S."/>
            <person name="Sugiyama A."/>
            <person name="Sun R."/>
            <person name="Suzuki Y."/>
            <person name="Takenaka M."/>
            <person name="Takezawa D."/>
            <person name="Tomogane H."/>
            <person name="Tsuzuki M."/>
            <person name="Ueda T."/>
            <person name="Umeda M."/>
            <person name="Ward J.M."/>
            <person name="Watanabe Y."/>
            <person name="Yazaki K."/>
            <person name="Yokoyama R."/>
            <person name="Yoshitake Y."/>
            <person name="Yotsui I."/>
            <person name="Zachgo S."/>
            <person name="Schmutz J."/>
        </authorList>
    </citation>
    <scope>NUCLEOTIDE SEQUENCE [LARGE SCALE GENOMIC DNA]</scope>
    <source>
        <strain evidence="2">Tak-1</strain>
    </source>
</reference>
<organism evidence="1 2">
    <name type="scientific">Marchantia polymorpha</name>
    <name type="common">Common liverwort</name>
    <name type="synonym">Marchantia aquatica</name>
    <dbReference type="NCBI Taxonomy" id="3197"/>
    <lineage>
        <taxon>Eukaryota</taxon>
        <taxon>Viridiplantae</taxon>
        <taxon>Streptophyta</taxon>
        <taxon>Embryophyta</taxon>
        <taxon>Marchantiophyta</taxon>
        <taxon>Marchantiopsida</taxon>
        <taxon>Marchantiidae</taxon>
        <taxon>Marchantiales</taxon>
        <taxon>Marchantiaceae</taxon>
        <taxon>Marchantia</taxon>
    </lineage>
</organism>
<protein>
    <submittedName>
        <fullName evidence="1">Uncharacterized protein</fullName>
    </submittedName>
</protein>
<dbReference type="Gramene" id="Mp2g14850.1">
    <property type="protein sequence ID" value="Mp2g14850.1.cds1"/>
    <property type="gene ID" value="Mp2g14850"/>
</dbReference>
<gene>
    <name evidence="1" type="ORF">MARPO_0042s0107</name>
</gene>
<dbReference type="Proteomes" id="UP000244005">
    <property type="component" value="Unassembled WGS sequence"/>
</dbReference>
<evidence type="ECO:0000313" key="2">
    <source>
        <dbReference type="Proteomes" id="UP000244005"/>
    </source>
</evidence>
<evidence type="ECO:0000313" key="1">
    <source>
        <dbReference type="EMBL" id="PTQ40074.1"/>
    </source>
</evidence>
<accession>A0A2R6X1T8</accession>
<dbReference type="EMBL" id="KZ772714">
    <property type="protein sequence ID" value="PTQ40074.1"/>
    <property type="molecule type" value="Genomic_DNA"/>
</dbReference>